<accession>A0A834HDY0</accession>
<dbReference type="Proteomes" id="UP000626092">
    <property type="component" value="Unassembled WGS sequence"/>
</dbReference>
<dbReference type="AlphaFoldDB" id="A0A834HDY0"/>
<evidence type="ECO:0000256" key="1">
    <source>
        <dbReference type="SAM" id="MobiDB-lite"/>
    </source>
</evidence>
<dbReference type="PANTHER" id="PTHR35274:SF2">
    <property type="entry name" value="E6-LIKE PROTEIN"/>
    <property type="match status" value="1"/>
</dbReference>
<dbReference type="EMBL" id="WJXA01000002">
    <property type="protein sequence ID" value="KAF7150441.1"/>
    <property type="molecule type" value="Genomic_DNA"/>
</dbReference>
<reference evidence="3" key="1">
    <citation type="submission" date="2019-11" db="EMBL/GenBank/DDBJ databases">
        <authorList>
            <person name="Liu Y."/>
            <person name="Hou J."/>
            <person name="Li T.-Q."/>
            <person name="Guan C.-H."/>
            <person name="Wu X."/>
            <person name="Wu H.-Z."/>
            <person name="Ling F."/>
            <person name="Zhang R."/>
            <person name="Shi X.-G."/>
            <person name="Ren J.-P."/>
            <person name="Chen E.-F."/>
            <person name="Sun J.-M."/>
        </authorList>
    </citation>
    <scope>NUCLEOTIDE SEQUENCE</scope>
    <source>
        <strain evidence="3">Adult_tree_wgs_1</strain>
        <tissue evidence="3">Leaves</tissue>
    </source>
</reference>
<feature type="signal peptide" evidence="2">
    <location>
        <begin position="1"/>
        <end position="24"/>
    </location>
</feature>
<keyword evidence="2" id="KW-0732">Signal</keyword>
<organism evidence="3 4">
    <name type="scientific">Rhododendron simsii</name>
    <name type="common">Sims's rhododendron</name>
    <dbReference type="NCBI Taxonomy" id="118357"/>
    <lineage>
        <taxon>Eukaryota</taxon>
        <taxon>Viridiplantae</taxon>
        <taxon>Streptophyta</taxon>
        <taxon>Embryophyta</taxon>
        <taxon>Tracheophyta</taxon>
        <taxon>Spermatophyta</taxon>
        <taxon>Magnoliopsida</taxon>
        <taxon>eudicotyledons</taxon>
        <taxon>Gunneridae</taxon>
        <taxon>Pentapetalae</taxon>
        <taxon>asterids</taxon>
        <taxon>Ericales</taxon>
        <taxon>Ericaceae</taxon>
        <taxon>Ericoideae</taxon>
        <taxon>Rhodoreae</taxon>
        <taxon>Rhododendron</taxon>
    </lineage>
</organism>
<dbReference type="OrthoDB" id="1306371at2759"/>
<name>A0A834HDY0_RHOSS</name>
<sequence>MALTAKHLSLLFFLSLLSSHPTHARDLPQSFSKFTNTPTTTTTINTNAKETVVVPNKEQEPSFIPDTQTGYGLYGHESGQLSPAATTANAKTPADAAYTATKTTNYAPYTATTTTNTNNQPYSYYDKEANYVTDPQGMSDTRFMDSTAATENDPYKEAYVTKSQGYTTATNNNNYYNTQTQGLSDTSLVDRGYTTTPANNYYNNGANNNYYNTENKGLSDTRLVDRSYTTTTAPTTNAAANNYNKNGANSYYNTERQGMSDTRFVENGRYYYDVPREANYNDKGQRYYGNNENSYMGGYQNQEQFQGNEEEYVP</sequence>
<comment type="caution">
    <text evidence="3">The sequence shown here is derived from an EMBL/GenBank/DDBJ whole genome shotgun (WGS) entry which is preliminary data.</text>
</comment>
<evidence type="ECO:0000256" key="2">
    <source>
        <dbReference type="SAM" id="SignalP"/>
    </source>
</evidence>
<keyword evidence="4" id="KW-1185">Reference proteome</keyword>
<feature type="compositionally biased region" description="Low complexity" evidence="1">
    <location>
        <begin position="297"/>
        <end position="307"/>
    </location>
</feature>
<evidence type="ECO:0008006" key="5">
    <source>
        <dbReference type="Google" id="ProtNLM"/>
    </source>
</evidence>
<dbReference type="InterPro" id="IPR040290">
    <property type="entry name" value="Prot_E6-like"/>
</dbReference>
<feature type="region of interest" description="Disordered" evidence="1">
    <location>
        <begin position="281"/>
        <end position="314"/>
    </location>
</feature>
<evidence type="ECO:0000313" key="3">
    <source>
        <dbReference type="EMBL" id="KAF7150441.1"/>
    </source>
</evidence>
<feature type="chain" id="PRO_5032456397" description="Protein E6" evidence="2">
    <location>
        <begin position="25"/>
        <end position="314"/>
    </location>
</feature>
<dbReference type="PANTHER" id="PTHR35274">
    <property type="entry name" value="E6-LIKE PROTEIN"/>
    <property type="match status" value="1"/>
</dbReference>
<evidence type="ECO:0000313" key="4">
    <source>
        <dbReference type="Proteomes" id="UP000626092"/>
    </source>
</evidence>
<protein>
    <recommendedName>
        <fullName evidence="5">Protein E6</fullName>
    </recommendedName>
</protein>
<proteinExistence type="predicted"/>
<gene>
    <name evidence="3" type="ORF">RHSIM_Rhsim02G0134300</name>
</gene>